<dbReference type="VEuPathDB" id="TriTrypDB:LpyrH10_02_4720"/>
<evidence type="ECO:0000256" key="2">
    <source>
        <dbReference type="SAM" id="MobiDB-lite"/>
    </source>
</evidence>
<protein>
    <submittedName>
        <fullName evidence="3">Uncharacterized protein</fullName>
    </submittedName>
</protein>
<evidence type="ECO:0000313" key="3">
    <source>
        <dbReference type="EMBL" id="KPA85092.1"/>
    </source>
</evidence>
<accession>A0A0N0DZB3</accession>
<organism evidence="3 4">
    <name type="scientific">Leptomonas pyrrhocoris</name>
    <name type="common">Firebug parasite</name>
    <dbReference type="NCBI Taxonomy" id="157538"/>
    <lineage>
        <taxon>Eukaryota</taxon>
        <taxon>Discoba</taxon>
        <taxon>Euglenozoa</taxon>
        <taxon>Kinetoplastea</taxon>
        <taxon>Metakinetoplastina</taxon>
        <taxon>Trypanosomatida</taxon>
        <taxon>Trypanosomatidae</taxon>
        <taxon>Leishmaniinae</taxon>
        <taxon>Leptomonas</taxon>
    </lineage>
</organism>
<dbReference type="AlphaFoldDB" id="A0A0N0DZB3"/>
<reference evidence="3 4" key="1">
    <citation type="submission" date="2015-07" db="EMBL/GenBank/DDBJ databases">
        <title>High-quality genome of monoxenous trypanosomatid Leptomonas pyrrhocoris.</title>
        <authorList>
            <person name="Flegontov P."/>
            <person name="Butenko A."/>
            <person name="Firsov S."/>
            <person name="Vlcek C."/>
            <person name="Logacheva M.D."/>
            <person name="Field M."/>
            <person name="Filatov D."/>
            <person name="Flegontova O."/>
            <person name="Gerasimov E."/>
            <person name="Jackson A.P."/>
            <person name="Kelly S."/>
            <person name="Opperdoes F."/>
            <person name="O'Reilly A."/>
            <person name="Votypka J."/>
            <person name="Yurchenko V."/>
            <person name="Lukes J."/>
        </authorList>
    </citation>
    <scope>NUCLEOTIDE SEQUENCE [LARGE SCALE GENOMIC DNA]</scope>
    <source>
        <strain evidence="3">H10</strain>
    </source>
</reference>
<keyword evidence="1" id="KW-0175">Coiled coil</keyword>
<sequence>MSENSATHPAGVPGLRELQVKYEAVLAENEQLYHDLRTEQAQRERYAAAYRRVQDDAQRDQDILRRLYAQIEPTVNTNREPNAHEGGVFFGEGAWNTLRLNSNSNAVASHGSDRIDSLERDCAYLRGKVESLHLALRRYEEGEDAKDPHALPTSVPSPSLPAISELDKRGAPSTPSLNAEDALATERSGRCRAEEQLARCRDTLQRLRDDATQKEFFFHQQLTALQEQNAALLDDLDMWVTGKQRTYLESTFPSKLVEPARQDTSPSSPPVPAGPFVNISESAMPKTSRAEEALQLRQMQQYLKDQEEVLALKDKSIEQLEMRVRELEKRLANAEVPPGRLPTPSASPLSATIPVNNLLQLRREAAAVEAAVERFAIMHLPETYVLSPSTLHMPHNDSTPADTSAEVIVSDLHSTLRYVREALSHESHFSASPMYPHREEESEPRTHPITVVQPATASSPYHSGETLAEAAQQLAYLMRRHVQS</sequence>
<dbReference type="RefSeq" id="XP_015663531.1">
    <property type="nucleotide sequence ID" value="XM_015798011.1"/>
</dbReference>
<gene>
    <name evidence="3" type="ORF">ABB37_01498</name>
</gene>
<dbReference type="GeneID" id="26901793"/>
<keyword evidence="4" id="KW-1185">Reference proteome</keyword>
<dbReference type="OMA" id="REPNAHE"/>
<proteinExistence type="predicted"/>
<dbReference type="EMBL" id="LGTL01000002">
    <property type="protein sequence ID" value="KPA85092.1"/>
    <property type="molecule type" value="Genomic_DNA"/>
</dbReference>
<dbReference type="OrthoDB" id="10529944at2759"/>
<feature type="region of interest" description="Disordered" evidence="2">
    <location>
        <begin position="257"/>
        <end position="277"/>
    </location>
</feature>
<feature type="coiled-coil region" evidence="1">
    <location>
        <begin position="303"/>
        <end position="337"/>
    </location>
</feature>
<name>A0A0N0DZB3_LEPPY</name>
<dbReference type="Proteomes" id="UP000037923">
    <property type="component" value="Unassembled WGS sequence"/>
</dbReference>
<feature type="region of interest" description="Disordered" evidence="2">
    <location>
        <begin position="143"/>
        <end position="190"/>
    </location>
</feature>
<evidence type="ECO:0000313" key="4">
    <source>
        <dbReference type="Proteomes" id="UP000037923"/>
    </source>
</evidence>
<comment type="caution">
    <text evidence="3">The sequence shown here is derived from an EMBL/GenBank/DDBJ whole genome shotgun (WGS) entry which is preliminary data.</text>
</comment>
<evidence type="ECO:0000256" key="1">
    <source>
        <dbReference type="SAM" id="Coils"/>
    </source>
</evidence>